<dbReference type="InterPro" id="IPR020845">
    <property type="entry name" value="AMP-binding_CS"/>
</dbReference>
<reference evidence="3 4" key="1">
    <citation type="submission" date="2019-08" db="EMBL/GenBank/DDBJ databases">
        <title>Deep-cultivation of Planctomycetes and their phenomic and genomic characterization uncovers novel biology.</title>
        <authorList>
            <person name="Wiegand S."/>
            <person name="Jogler M."/>
            <person name="Boedeker C."/>
            <person name="Pinto D."/>
            <person name="Vollmers J."/>
            <person name="Rivas-Marin E."/>
            <person name="Kohn T."/>
            <person name="Peeters S.H."/>
            <person name="Heuer A."/>
            <person name="Rast P."/>
            <person name="Oberbeckmann S."/>
            <person name="Bunk B."/>
            <person name="Jeske O."/>
            <person name="Meyerdierks A."/>
            <person name="Storesund J.E."/>
            <person name="Kallscheuer N."/>
            <person name="Luecker S."/>
            <person name="Lage O.M."/>
            <person name="Pohl T."/>
            <person name="Merkel B.J."/>
            <person name="Hornburger P."/>
            <person name="Mueller R.-W."/>
            <person name="Bruemmer F."/>
            <person name="Labrenz M."/>
            <person name="Spormann A.M."/>
            <person name="Op den Camp H."/>
            <person name="Overmann J."/>
            <person name="Amann R."/>
            <person name="Jetten M.S.M."/>
            <person name="Mascher T."/>
            <person name="Medema M.H."/>
            <person name="Devos D.P."/>
            <person name="Kaster A.-K."/>
            <person name="Ovreas L."/>
            <person name="Rohde M."/>
            <person name="Galperin M.Y."/>
            <person name="Jogler C."/>
        </authorList>
    </citation>
    <scope>NUCLEOTIDE SEQUENCE [LARGE SCALE GENOMIC DNA]</scope>
    <source>
        <strain evidence="3 4">FC18</strain>
    </source>
</reference>
<gene>
    <name evidence="3" type="primary">acs_2</name>
    <name evidence="3" type="ORF">MFFC18_30940</name>
</gene>
<dbReference type="InterPro" id="IPR000873">
    <property type="entry name" value="AMP-dep_synth/lig_dom"/>
</dbReference>
<dbReference type="PANTHER" id="PTHR44378:SF2">
    <property type="entry name" value="ACYL-ACTIVATING ENZYME 17, PEROXISOMAL-RELATED"/>
    <property type="match status" value="1"/>
</dbReference>
<protein>
    <submittedName>
        <fullName evidence="3">Acetyl-coenzyme A synthetase</fullName>
        <ecNumber evidence="3">6.2.1.1</ecNumber>
    </submittedName>
</protein>
<accession>A0A5B9PA18</accession>
<evidence type="ECO:0000259" key="1">
    <source>
        <dbReference type="Pfam" id="PF00501"/>
    </source>
</evidence>
<dbReference type="InterPro" id="IPR025110">
    <property type="entry name" value="AMP-bd_C"/>
</dbReference>
<feature type="domain" description="AMP-binding enzyme C-terminal" evidence="2">
    <location>
        <begin position="547"/>
        <end position="625"/>
    </location>
</feature>
<evidence type="ECO:0000259" key="2">
    <source>
        <dbReference type="Pfam" id="PF13193"/>
    </source>
</evidence>
<dbReference type="Proteomes" id="UP000322214">
    <property type="component" value="Chromosome"/>
</dbReference>
<dbReference type="OrthoDB" id="9757771at2"/>
<dbReference type="Pfam" id="PF13193">
    <property type="entry name" value="AMP-binding_C"/>
    <property type="match status" value="1"/>
</dbReference>
<name>A0A5B9PA18_9BACT</name>
<dbReference type="GO" id="GO:0003987">
    <property type="term" value="F:acetate-CoA ligase activity"/>
    <property type="evidence" value="ECO:0007669"/>
    <property type="project" value="UniProtKB-EC"/>
</dbReference>
<dbReference type="KEGG" id="mff:MFFC18_30940"/>
<dbReference type="InterPro" id="IPR045851">
    <property type="entry name" value="AMP-bd_C_sf"/>
</dbReference>
<dbReference type="STRING" id="980251.GCA_001642875_00490"/>
<evidence type="ECO:0000313" key="4">
    <source>
        <dbReference type="Proteomes" id="UP000322214"/>
    </source>
</evidence>
<dbReference type="SUPFAM" id="SSF56801">
    <property type="entry name" value="Acetyl-CoA synthetase-like"/>
    <property type="match status" value="1"/>
</dbReference>
<organism evidence="3 4">
    <name type="scientific">Mariniblastus fucicola</name>
    <dbReference type="NCBI Taxonomy" id="980251"/>
    <lineage>
        <taxon>Bacteria</taxon>
        <taxon>Pseudomonadati</taxon>
        <taxon>Planctomycetota</taxon>
        <taxon>Planctomycetia</taxon>
        <taxon>Pirellulales</taxon>
        <taxon>Pirellulaceae</taxon>
        <taxon>Mariniblastus</taxon>
    </lineage>
</organism>
<dbReference type="AlphaFoldDB" id="A0A5B9PA18"/>
<dbReference type="Gene3D" id="3.40.50.12780">
    <property type="entry name" value="N-terminal domain of ligase-like"/>
    <property type="match status" value="1"/>
</dbReference>
<dbReference type="Pfam" id="PF00501">
    <property type="entry name" value="AMP-binding"/>
    <property type="match status" value="1"/>
</dbReference>
<dbReference type="EMBL" id="CP042912">
    <property type="protein sequence ID" value="QEG23198.1"/>
    <property type="molecule type" value="Genomic_DNA"/>
</dbReference>
<sequence>MSKRAIIEKWRSVSDWKQLRQLSVAERIALHAATFAEWDAEHDGPAPIWFPTDQAIAASNLTDFLIQTNHSDFQSLKTWWQNSPSEFWKAAIETLNVAFREPPVSILEFDDPRDPTWLPKARLNIVESCFQADDSATALRFGGADGQIESMTYGELYAQVQLVAAHLRDAGFEPGDRLAIVMPMDSTSVVTYLAILYAGCAAVSIADSFAPSEIAKRIRISQAKGVFYCESYQRAGKTIALGENVTAAKQICESEGQLVRLFSDRYPWPDVAPLESPHIGAPDDVINVLFSSGTTGDPKAIPWDQTTPIKCAADGRFHQDIRTGDVVVWPTNLGWMMGPWLIFATLINGATIGLFEDAPTGEAFGKFVQDAKTTMLGVVPALVRHWKNTKCMEAFDWSAIRCFSSTGEASNAVDMTYLSALAGFKPIIEYCGGTEIGGGYISSTVIQPNVPGTFSTVAVGNRFVLLDEEGQPTKEGELFLVPPSIGLSRKLLNRDHFETYYAGVPDHELPLRRHGDRLQQLPGGYFRACGRTDDTMNPGGIKVGSAEIESIINGVSGIQESAVIAVSDQGTGPDQLVAFLVGDSSLESESKLKEINLAIRQNLNPLIRIARVRVLDKLPRTASNKIMRRNLRKLEADQS</sequence>
<keyword evidence="3" id="KW-0436">Ligase</keyword>
<dbReference type="EC" id="6.2.1.1" evidence="3"/>
<dbReference type="InterPro" id="IPR042099">
    <property type="entry name" value="ANL_N_sf"/>
</dbReference>
<feature type="domain" description="AMP-dependent synthetase/ligase" evidence="1">
    <location>
        <begin position="136"/>
        <end position="479"/>
    </location>
</feature>
<dbReference type="PROSITE" id="PS00455">
    <property type="entry name" value="AMP_BINDING"/>
    <property type="match status" value="1"/>
</dbReference>
<dbReference type="RefSeq" id="WP_084416939.1">
    <property type="nucleotide sequence ID" value="NZ_CP042912.1"/>
</dbReference>
<dbReference type="Gene3D" id="3.30.300.30">
    <property type="match status" value="1"/>
</dbReference>
<keyword evidence="4" id="KW-1185">Reference proteome</keyword>
<proteinExistence type="predicted"/>
<evidence type="ECO:0000313" key="3">
    <source>
        <dbReference type="EMBL" id="QEG23198.1"/>
    </source>
</evidence>
<dbReference type="PANTHER" id="PTHR44378">
    <property type="entry name" value="ACYL-ACTIVATING ENZYME 17, PEROXISOMAL-RELATED"/>
    <property type="match status" value="1"/>
</dbReference>